<dbReference type="EMBL" id="BMAO01039357">
    <property type="protein sequence ID" value="GFR30886.1"/>
    <property type="molecule type" value="Genomic_DNA"/>
</dbReference>
<name>A0A8X6HVI3_TRICU</name>
<evidence type="ECO:0000313" key="2">
    <source>
        <dbReference type="EMBL" id="GFR30886.1"/>
    </source>
</evidence>
<comment type="caution">
    <text evidence="2">The sequence shown here is derived from an EMBL/GenBank/DDBJ whole genome shotgun (WGS) entry which is preliminary data.</text>
</comment>
<evidence type="ECO:0000256" key="1">
    <source>
        <dbReference type="SAM" id="MobiDB-lite"/>
    </source>
</evidence>
<feature type="region of interest" description="Disordered" evidence="1">
    <location>
        <begin position="45"/>
        <end position="70"/>
    </location>
</feature>
<sequence>MDLARAALFASTAAADCEITEDVPTPNPRKRLMEPGEIAALNKAFEAPLDNVEDKQPKETDESDSTKKPKAKSLWKAFKKAFTGLRKKSYPTIDPDEMLAKIERDRIIIFLKLILSTASPDETPLNQDFSTPPILSKCYLRLKVTSCSIFTHQHL</sequence>
<proteinExistence type="predicted"/>
<dbReference type="OrthoDB" id="10505356at2759"/>
<evidence type="ECO:0000313" key="3">
    <source>
        <dbReference type="Proteomes" id="UP000887116"/>
    </source>
</evidence>
<accession>A0A8X6HVI3</accession>
<feature type="compositionally biased region" description="Basic and acidic residues" evidence="1">
    <location>
        <begin position="52"/>
        <end position="67"/>
    </location>
</feature>
<dbReference type="Proteomes" id="UP000887116">
    <property type="component" value="Unassembled WGS sequence"/>
</dbReference>
<gene>
    <name evidence="2" type="ORF">TNCT_196601</name>
</gene>
<protein>
    <submittedName>
        <fullName evidence="2">Uncharacterized protein</fullName>
    </submittedName>
</protein>
<keyword evidence="3" id="KW-1185">Reference proteome</keyword>
<organism evidence="2 3">
    <name type="scientific">Trichonephila clavata</name>
    <name type="common">Joro spider</name>
    <name type="synonym">Nephila clavata</name>
    <dbReference type="NCBI Taxonomy" id="2740835"/>
    <lineage>
        <taxon>Eukaryota</taxon>
        <taxon>Metazoa</taxon>
        <taxon>Ecdysozoa</taxon>
        <taxon>Arthropoda</taxon>
        <taxon>Chelicerata</taxon>
        <taxon>Arachnida</taxon>
        <taxon>Araneae</taxon>
        <taxon>Araneomorphae</taxon>
        <taxon>Entelegynae</taxon>
        <taxon>Araneoidea</taxon>
        <taxon>Nephilidae</taxon>
        <taxon>Trichonephila</taxon>
    </lineage>
</organism>
<dbReference type="AlphaFoldDB" id="A0A8X6HVI3"/>
<reference evidence="2" key="1">
    <citation type="submission" date="2020-07" db="EMBL/GenBank/DDBJ databases">
        <title>Multicomponent nature underlies the extraordinary mechanical properties of spider dragline silk.</title>
        <authorList>
            <person name="Kono N."/>
            <person name="Nakamura H."/>
            <person name="Mori M."/>
            <person name="Yoshida Y."/>
            <person name="Ohtoshi R."/>
            <person name="Malay A.D."/>
            <person name="Moran D.A.P."/>
            <person name="Tomita M."/>
            <person name="Numata K."/>
            <person name="Arakawa K."/>
        </authorList>
    </citation>
    <scope>NUCLEOTIDE SEQUENCE</scope>
</reference>